<dbReference type="Proteomes" id="UP000054925">
    <property type="component" value="Unassembled WGS sequence"/>
</dbReference>
<sequence>MHVTLDAQHVTPLREALIRDCGDRQWTIRVAPLGRTGRVRLSLYLPKDEVSHAIHRVTLLSPTAEVGRMLEISESPTDAWHTLMRGEPSQRDHVAAHDDDTPIEKQTIGALLSETHVLLGLNAAHREELFVRLGGFFERDCGRPAAVVTAALGAREALGSTGLGQGVAVPHGHLQFLSQPQVAYVRPVSPISFDAPDGQPVSDIVVLLVPDWADSTHLHLLADVAQRFCDHHFREELHACGDAHAVCQLFTAFDVPERRARKD</sequence>
<dbReference type="GO" id="GO:0030295">
    <property type="term" value="F:protein kinase activator activity"/>
    <property type="evidence" value="ECO:0007669"/>
    <property type="project" value="TreeGrafter"/>
</dbReference>
<dbReference type="Gene3D" id="3.40.930.10">
    <property type="entry name" value="Mannitol-specific EII, Chain A"/>
    <property type="match status" value="1"/>
</dbReference>
<dbReference type="Pfam" id="PF00359">
    <property type="entry name" value="PTS_EIIA_2"/>
    <property type="match status" value="1"/>
</dbReference>
<dbReference type="PROSITE" id="PS51094">
    <property type="entry name" value="PTS_EIIA_TYPE_2"/>
    <property type="match status" value="1"/>
</dbReference>
<dbReference type="PANTHER" id="PTHR47738:SF1">
    <property type="entry name" value="NITROGEN REGULATORY PROTEIN"/>
    <property type="match status" value="1"/>
</dbReference>
<proteinExistence type="predicted"/>
<dbReference type="InterPro" id="IPR002178">
    <property type="entry name" value="PTS_EIIA_type-2_dom"/>
</dbReference>
<dbReference type="EMBL" id="FCOL02000063">
    <property type="protein sequence ID" value="SAL81503.1"/>
    <property type="molecule type" value="Genomic_DNA"/>
</dbReference>
<evidence type="ECO:0000259" key="1">
    <source>
        <dbReference type="PROSITE" id="PS51094"/>
    </source>
</evidence>
<dbReference type="PROSITE" id="PS00372">
    <property type="entry name" value="PTS_EIIA_TYPE_2_HIS"/>
    <property type="match status" value="1"/>
</dbReference>
<accession>A0A158KL89</accession>
<organism evidence="2 3">
    <name type="scientific">Caballeronia terrestris</name>
    <dbReference type="NCBI Taxonomy" id="1226301"/>
    <lineage>
        <taxon>Bacteria</taxon>
        <taxon>Pseudomonadati</taxon>
        <taxon>Pseudomonadota</taxon>
        <taxon>Betaproteobacteria</taxon>
        <taxon>Burkholderiales</taxon>
        <taxon>Burkholderiaceae</taxon>
        <taxon>Caballeronia</taxon>
    </lineage>
</organism>
<protein>
    <submittedName>
        <fullName evidence="2">Nitrogen regulatory IIA protein</fullName>
    </submittedName>
</protein>
<gene>
    <name evidence="2" type="ORF">AWB67_05858</name>
</gene>
<comment type="caution">
    <text evidence="2">The sequence shown here is derived from an EMBL/GenBank/DDBJ whole genome shotgun (WGS) entry which is preliminary data.</text>
</comment>
<dbReference type="PANTHER" id="PTHR47738">
    <property type="entry name" value="PTS SYSTEM FRUCTOSE-LIKE EIIA COMPONENT-RELATED"/>
    <property type="match status" value="1"/>
</dbReference>
<feature type="domain" description="PTS EIIA type-2" evidence="1">
    <location>
        <begin position="110"/>
        <end position="253"/>
    </location>
</feature>
<dbReference type="RefSeq" id="WP_087659648.1">
    <property type="nucleotide sequence ID" value="NZ_FCOL02000063.1"/>
</dbReference>
<dbReference type="InterPro" id="IPR051541">
    <property type="entry name" value="PTS_SugarTrans_NitroReg"/>
</dbReference>
<evidence type="ECO:0000313" key="3">
    <source>
        <dbReference type="Proteomes" id="UP000054925"/>
    </source>
</evidence>
<name>A0A158KL89_9BURK</name>
<dbReference type="AlphaFoldDB" id="A0A158KL89"/>
<keyword evidence="3" id="KW-1185">Reference proteome</keyword>
<dbReference type="OrthoDB" id="95460at2"/>
<evidence type="ECO:0000313" key="2">
    <source>
        <dbReference type="EMBL" id="SAL81503.1"/>
    </source>
</evidence>
<dbReference type="InterPro" id="IPR016152">
    <property type="entry name" value="PTrfase/Anion_transptr"/>
</dbReference>
<reference evidence="2" key="1">
    <citation type="submission" date="2016-01" db="EMBL/GenBank/DDBJ databases">
        <authorList>
            <person name="Peeters C."/>
        </authorList>
    </citation>
    <scope>NUCLEOTIDE SEQUENCE [LARGE SCALE GENOMIC DNA]</scope>
    <source>
        <strain evidence="2">LMG 22937</strain>
    </source>
</reference>
<dbReference type="CDD" id="cd00211">
    <property type="entry name" value="PTS_IIA_fru"/>
    <property type="match status" value="1"/>
</dbReference>
<dbReference type="SUPFAM" id="SSF55804">
    <property type="entry name" value="Phoshotransferase/anion transport protein"/>
    <property type="match status" value="1"/>
</dbReference>